<dbReference type="Proteomes" id="UP000199101">
    <property type="component" value="Unassembled WGS sequence"/>
</dbReference>
<evidence type="ECO:0000256" key="1">
    <source>
        <dbReference type="SAM" id="MobiDB-lite"/>
    </source>
</evidence>
<sequence>MANFLEKWTSKKADKPKAGARNVVDTFRARVAEQKAYLEEYERDAAGFKKWRSTWFQRVPGGFGVTVGRDSVNAGRGLSYVVVDAIKDVAEFLDDLAYHAEHDAGFRQALEQNRQRRVALLNAAKTGGKAATSKAKAKATKPAAAAKSATVKPAATKAAPKAAAPKAARTKAASVAAPAPAAAEAAKPKRTRKTKAAGAAE</sequence>
<organism evidence="2 3">
    <name type="scientific">Rhizobium multihospitium</name>
    <dbReference type="NCBI Taxonomy" id="410764"/>
    <lineage>
        <taxon>Bacteria</taxon>
        <taxon>Pseudomonadati</taxon>
        <taxon>Pseudomonadota</taxon>
        <taxon>Alphaproteobacteria</taxon>
        <taxon>Hyphomicrobiales</taxon>
        <taxon>Rhizobiaceae</taxon>
        <taxon>Rhizobium/Agrobacterium group</taxon>
        <taxon>Rhizobium</taxon>
    </lineage>
</organism>
<protein>
    <submittedName>
        <fullName evidence="2">Uncharacterized protein</fullName>
    </submittedName>
</protein>
<accession>A0A1C3UFL3</accession>
<dbReference type="EMBL" id="FMAG01000001">
    <property type="protein sequence ID" value="SCB14238.1"/>
    <property type="molecule type" value="Genomic_DNA"/>
</dbReference>
<evidence type="ECO:0000313" key="2">
    <source>
        <dbReference type="EMBL" id="SCB14238.1"/>
    </source>
</evidence>
<evidence type="ECO:0000313" key="3">
    <source>
        <dbReference type="Proteomes" id="UP000199101"/>
    </source>
</evidence>
<proteinExistence type="predicted"/>
<feature type="region of interest" description="Disordered" evidence="1">
    <location>
        <begin position="130"/>
        <end position="201"/>
    </location>
</feature>
<gene>
    <name evidence="2" type="ORF">GA0061103_2102</name>
</gene>
<feature type="compositionally biased region" description="Low complexity" evidence="1">
    <location>
        <begin position="130"/>
        <end position="185"/>
    </location>
</feature>
<name>A0A1C3UFL3_9HYPH</name>
<keyword evidence="3" id="KW-1185">Reference proteome</keyword>
<dbReference type="OrthoDB" id="8371147at2"/>
<dbReference type="RefSeq" id="WP_092707727.1">
    <property type="nucleotide sequence ID" value="NZ_FMAG01000001.1"/>
</dbReference>
<dbReference type="AlphaFoldDB" id="A0A1C3UFL3"/>
<reference evidence="3" key="1">
    <citation type="submission" date="2016-08" db="EMBL/GenBank/DDBJ databases">
        <authorList>
            <person name="Varghese N."/>
            <person name="Submissions Spin"/>
        </authorList>
    </citation>
    <scope>NUCLEOTIDE SEQUENCE [LARGE SCALE GENOMIC DNA]</scope>
    <source>
        <strain evidence="3">HAMBI 2975</strain>
    </source>
</reference>